<feature type="region of interest" description="Disordered" evidence="1">
    <location>
        <begin position="41"/>
        <end position="127"/>
    </location>
</feature>
<sequence>MTGTVLDRPSETTKIRRVWWVSYRENMSGELVAASRSVRTAEIPEQRRSGSRIAGERVGGIAARPERRKFPRADGPVSGGQEKRAGGADPPAKRRKFTSPDGQVSGEQTAVQVTGEQERPAGESRYSGGGVSLLIHEEFRHTDVRTRARRYSRIRVWLQKAAGHRHGRLTVTRFGIRRS</sequence>
<dbReference type="Proteomes" id="UP000515204">
    <property type="component" value="Unplaced"/>
</dbReference>
<protein>
    <submittedName>
        <fullName evidence="3">Uncharacterized protein LOC106745811</fullName>
    </submittedName>
</protein>
<gene>
    <name evidence="3" type="primary">LOC106745811</name>
</gene>
<dbReference type="RefSeq" id="XP_014477242.1">
    <property type="nucleotide sequence ID" value="XM_014621756.1"/>
</dbReference>
<dbReference type="AlphaFoldDB" id="A0A6P3XG63"/>
<evidence type="ECO:0000313" key="2">
    <source>
        <dbReference type="Proteomes" id="UP000515204"/>
    </source>
</evidence>
<reference evidence="3" key="1">
    <citation type="submission" date="2025-08" db="UniProtKB">
        <authorList>
            <consortium name="RefSeq"/>
        </authorList>
    </citation>
    <scope>IDENTIFICATION</scope>
</reference>
<organism evidence="2 3">
    <name type="scientific">Dinoponera quadriceps</name>
    <name type="common">South American ant</name>
    <dbReference type="NCBI Taxonomy" id="609295"/>
    <lineage>
        <taxon>Eukaryota</taxon>
        <taxon>Metazoa</taxon>
        <taxon>Ecdysozoa</taxon>
        <taxon>Arthropoda</taxon>
        <taxon>Hexapoda</taxon>
        <taxon>Insecta</taxon>
        <taxon>Pterygota</taxon>
        <taxon>Neoptera</taxon>
        <taxon>Endopterygota</taxon>
        <taxon>Hymenoptera</taxon>
        <taxon>Apocrita</taxon>
        <taxon>Aculeata</taxon>
        <taxon>Formicoidea</taxon>
        <taxon>Formicidae</taxon>
        <taxon>Ponerinae</taxon>
        <taxon>Ponerini</taxon>
        <taxon>Dinoponera</taxon>
    </lineage>
</organism>
<dbReference type="GeneID" id="106745811"/>
<keyword evidence="2" id="KW-1185">Reference proteome</keyword>
<evidence type="ECO:0000313" key="3">
    <source>
        <dbReference type="RefSeq" id="XP_014477242.1"/>
    </source>
</evidence>
<evidence type="ECO:0000256" key="1">
    <source>
        <dbReference type="SAM" id="MobiDB-lite"/>
    </source>
</evidence>
<feature type="compositionally biased region" description="Polar residues" evidence="1">
    <location>
        <begin position="100"/>
        <end position="115"/>
    </location>
</feature>
<proteinExistence type="predicted"/>
<accession>A0A6P3XG63</accession>
<name>A0A6P3XG63_DINQU</name>
<dbReference type="KEGG" id="dqu:106745811"/>